<comment type="similarity">
    <text evidence="2 10">Belongs to the GSP L family.</text>
</comment>
<dbReference type="NCBIfam" id="TIGR01709">
    <property type="entry name" value="typeII_sec_gspL"/>
    <property type="match status" value="1"/>
</dbReference>
<evidence type="ECO:0000256" key="1">
    <source>
        <dbReference type="ARBA" id="ARBA00004377"/>
    </source>
</evidence>
<evidence type="ECO:0000259" key="11">
    <source>
        <dbReference type="Pfam" id="PF05134"/>
    </source>
</evidence>
<dbReference type="AlphaFoldDB" id="A0A511QNN8"/>
<dbReference type="CDD" id="cd24017">
    <property type="entry name" value="ASKHA_T2SSL_N"/>
    <property type="match status" value="1"/>
</dbReference>
<evidence type="ECO:0000259" key="12">
    <source>
        <dbReference type="Pfam" id="PF12693"/>
    </source>
</evidence>
<dbReference type="InterPro" id="IPR043129">
    <property type="entry name" value="ATPase_NBD"/>
</dbReference>
<evidence type="ECO:0000256" key="4">
    <source>
        <dbReference type="ARBA" id="ARBA00022475"/>
    </source>
</evidence>
<keyword evidence="6" id="KW-0812">Transmembrane</keyword>
<comment type="subcellular location">
    <subcellularLocation>
        <location evidence="1">Cell inner membrane</location>
        <topology evidence="1">Single-pass membrane protein</topology>
    </subcellularLocation>
</comment>
<evidence type="ECO:0000313" key="13">
    <source>
        <dbReference type="EMBL" id="GEM78142.1"/>
    </source>
</evidence>
<reference evidence="13 14" key="1">
    <citation type="submission" date="2019-07" db="EMBL/GenBank/DDBJ databases">
        <title>Whole genome shotgun sequence of Vibrio superstes NBRC 103154.</title>
        <authorList>
            <person name="Hosoyama A."/>
            <person name="Uohara A."/>
            <person name="Ohji S."/>
            <person name="Ichikawa N."/>
        </authorList>
    </citation>
    <scope>NUCLEOTIDE SEQUENCE [LARGE SCALE GENOMIC DNA]</scope>
    <source>
        <strain evidence="13 14">NBRC 103154</strain>
    </source>
</reference>
<dbReference type="PIRSF" id="PIRSF015761">
    <property type="entry name" value="Protein_L"/>
    <property type="match status" value="1"/>
</dbReference>
<dbReference type="GO" id="GO:0015628">
    <property type="term" value="P:protein secretion by the type II secretion system"/>
    <property type="evidence" value="ECO:0007669"/>
    <property type="project" value="InterPro"/>
</dbReference>
<keyword evidence="7 10" id="KW-0653">Protein transport</keyword>
<evidence type="ECO:0000256" key="10">
    <source>
        <dbReference type="PIRNR" id="PIRNR015761"/>
    </source>
</evidence>
<organism evidence="13 14">
    <name type="scientific">Vibrio superstes NBRC 103154</name>
    <dbReference type="NCBI Taxonomy" id="1219062"/>
    <lineage>
        <taxon>Bacteria</taxon>
        <taxon>Pseudomonadati</taxon>
        <taxon>Pseudomonadota</taxon>
        <taxon>Gammaproteobacteria</taxon>
        <taxon>Vibrionales</taxon>
        <taxon>Vibrionaceae</taxon>
        <taxon>Vibrio</taxon>
    </lineage>
</organism>
<keyword evidence="3 10" id="KW-0813">Transport</keyword>
<evidence type="ECO:0000256" key="3">
    <source>
        <dbReference type="ARBA" id="ARBA00022448"/>
    </source>
</evidence>
<accession>A0A511QNN8</accession>
<feature type="domain" description="GspL cytoplasmic actin-ATPase-like" evidence="11">
    <location>
        <begin position="5"/>
        <end position="250"/>
    </location>
</feature>
<keyword evidence="9" id="KW-0472">Membrane</keyword>
<evidence type="ECO:0000256" key="5">
    <source>
        <dbReference type="ARBA" id="ARBA00022519"/>
    </source>
</evidence>
<dbReference type="Pfam" id="PF12693">
    <property type="entry name" value="GspL_C"/>
    <property type="match status" value="1"/>
</dbReference>
<dbReference type="Gene3D" id="3.30.420.380">
    <property type="match status" value="1"/>
</dbReference>
<dbReference type="GO" id="GO:0005886">
    <property type="term" value="C:plasma membrane"/>
    <property type="evidence" value="ECO:0007669"/>
    <property type="project" value="UniProtKB-SubCell"/>
</dbReference>
<dbReference type="Pfam" id="PF05134">
    <property type="entry name" value="T2SSL"/>
    <property type="match status" value="1"/>
</dbReference>
<dbReference type="Gene3D" id="3.30.420.370">
    <property type="match status" value="1"/>
</dbReference>
<comment type="caution">
    <text evidence="13">The sequence shown here is derived from an EMBL/GenBank/DDBJ whole genome shotgun (WGS) entry which is preliminary data.</text>
</comment>
<dbReference type="GO" id="GO:0015627">
    <property type="term" value="C:type II protein secretion system complex"/>
    <property type="evidence" value="ECO:0007669"/>
    <property type="project" value="InterPro"/>
</dbReference>
<evidence type="ECO:0000256" key="8">
    <source>
        <dbReference type="ARBA" id="ARBA00022989"/>
    </source>
</evidence>
<keyword evidence="14" id="KW-1185">Reference proteome</keyword>
<proteinExistence type="inferred from homology"/>
<sequence>MSEILTVRLSRQNLKTIPWLVWSSTENEIIASGELGGLEEVEALTSYASERSVVLLLDGQDVALREVGVPAGASRQFSTMLPFLLEEELAQDIDELHFSILKQTGDKAWIAAVDRGYLQQCIERFYEAGIELHRVLPDVLSLPLDGSTISMLPWQGYCLIRQDVYQGIVLPEALVPYALSRPPFTLESEEEEESPSEEPVHIQCFGSVPESVASIENPKIEALPAELPMALLAKNAQLSTINLLSGEFKRQSSWLKNIKLWQAPAIAALVLLVIFGINTYTQVSQIETQATAYRAESERIFRTVFPDKNRIPTVSYLKRQMSDEKTRLSGGTVDAPLMVWLLEVQVALKDSDKVKIQSLKFDSDREELRIQAQASDFQTFEQLRVAFSEKFLVDQGQINRNGDLVSSSYVLKVK</sequence>
<dbReference type="Proteomes" id="UP000321113">
    <property type="component" value="Unassembled WGS sequence"/>
</dbReference>
<feature type="domain" description="GspL periplasmic" evidence="12">
    <location>
        <begin position="257"/>
        <end position="412"/>
    </location>
</feature>
<keyword evidence="4" id="KW-1003">Cell membrane</keyword>
<keyword evidence="8" id="KW-1133">Transmembrane helix</keyword>
<gene>
    <name evidence="13" type="ORF">VSU01S_03870</name>
</gene>
<dbReference type="InterPro" id="IPR007812">
    <property type="entry name" value="T2SS_protein-GspL"/>
</dbReference>
<evidence type="ECO:0000313" key="14">
    <source>
        <dbReference type="Proteomes" id="UP000321113"/>
    </source>
</evidence>
<dbReference type="SUPFAM" id="SSF53067">
    <property type="entry name" value="Actin-like ATPase domain"/>
    <property type="match status" value="2"/>
</dbReference>
<protein>
    <recommendedName>
        <fullName evidence="10">Type II secretion system protein L</fullName>
        <shortName evidence="10">T2SS protein L</shortName>
    </recommendedName>
</protein>
<evidence type="ECO:0000256" key="2">
    <source>
        <dbReference type="ARBA" id="ARBA00005318"/>
    </source>
</evidence>
<dbReference type="EMBL" id="BJXK01000002">
    <property type="protein sequence ID" value="GEM78142.1"/>
    <property type="molecule type" value="Genomic_DNA"/>
</dbReference>
<keyword evidence="5" id="KW-0997">Cell inner membrane</keyword>
<dbReference type="RefSeq" id="WP_186811069.1">
    <property type="nucleotide sequence ID" value="NZ_BJXK01000002.1"/>
</dbReference>
<evidence type="ECO:0000256" key="7">
    <source>
        <dbReference type="ARBA" id="ARBA00022927"/>
    </source>
</evidence>
<dbReference type="GO" id="GO:0009276">
    <property type="term" value="C:Gram-negative-bacterium-type cell wall"/>
    <property type="evidence" value="ECO:0007669"/>
    <property type="project" value="InterPro"/>
</dbReference>
<dbReference type="InterPro" id="IPR024230">
    <property type="entry name" value="GspL_cyto_dom"/>
</dbReference>
<evidence type="ECO:0000256" key="6">
    <source>
        <dbReference type="ARBA" id="ARBA00022692"/>
    </source>
</evidence>
<dbReference type="InterPro" id="IPR025691">
    <property type="entry name" value="GspL_pp_dom"/>
</dbReference>
<dbReference type="Gene3D" id="3.30.1360.100">
    <property type="entry name" value="General secretion pathway protein M, EpsM"/>
    <property type="match status" value="1"/>
</dbReference>
<name>A0A511QNN8_9VIBR</name>
<evidence type="ECO:0000256" key="9">
    <source>
        <dbReference type="ARBA" id="ARBA00023136"/>
    </source>
</evidence>
<comment type="function">
    <text evidence="10">Inner membrane component of the type II secretion system required for the energy-dependent secretion of extracellular factors such as proteases and toxins from the periplasm.</text>
</comment>